<sequence>MARWSGATTTPSPTPAPSSSCPTPPTGRRCSPTTASSSPYLGPYGWLGLDFAPAGSVEQVAWDEVAELVDASYRLTAPARLVRLLDDGDRS</sequence>
<evidence type="ECO:0000313" key="2">
    <source>
        <dbReference type="EMBL" id="TQM61594.1"/>
    </source>
</evidence>
<evidence type="ECO:0000313" key="3">
    <source>
        <dbReference type="Proteomes" id="UP000316747"/>
    </source>
</evidence>
<dbReference type="EMBL" id="VFPM01000002">
    <property type="protein sequence ID" value="TQM61594.1"/>
    <property type="molecule type" value="Genomic_DNA"/>
</dbReference>
<proteinExistence type="predicted"/>
<comment type="caution">
    <text evidence="2">The sequence shown here is derived from an EMBL/GenBank/DDBJ whole genome shotgun (WGS) entry which is preliminary data.</text>
</comment>
<gene>
    <name evidence="2" type="ORF">FBY41_1601</name>
</gene>
<keyword evidence="3" id="KW-1185">Reference proteome</keyword>
<name>A0A543HTJ7_9MICO</name>
<feature type="region of interest" description="Disordered" evidence="1">
    <location>
        <begin position="1"/>
        <end position="35"/>
    </location>
</feature>
<reference evidence="2 3" key="1">
    <citation type="submission" date="2019-06" db="EMBL/GenBank/DDBJ databases">
        <title>Genome sequencing of plant associated microbes to promote plant fitness in Sorghum bicolor and Oryza sativa.</title>
        <authorList>
            <person name="Coleman-Derr D."/>
        </authorList>
    </citation>
    <scope>NUCLEOTIDE SEQUENCE [LARGE SCALE GENOMIC DNA]</scope>
    <source>
        <strain evidence="2 3">KV-663</strain>
    </source>
</reference>
<protein>
    <recommendedName>
        <fullName evidence="4">YjbR protein</fullName>
    </recommendedName>
</protein>
<accession>A0A543HTJ7</accession>
<evidence type="ECO:0008006" key="4">
    <source>
        <dbReference type="Google" id="ProtNLM"/>
    </source>
</evidence>
<dbReference type="Proteomes" id="UP000316747">
    <property type="component" value="Unassembled WGS sequence"/>
</dbReference>
<feature type="compositionally biased region" description="Low complexity" evidence="1">
    <location>
        <begin position="1"/>
        <end position="21"/>
    </location>
</feature>
<dbReference type="AlphaFoldDB" id="A0A543HTJ7"/>
<organism evidence="2 3">
    <name type="scientific">Humibacillus xanthopallidus</name>
    <dbReference type="NCBI Taxonomy" id="412689"/>
    <lineage>
        <taxon>Bacteria</taxon>
        <taxon>Bacillati</taxon>
        <taxon>Actinomycetota</taxon>
        <taxon>Actinomycetes</taxon>
        <taxon>Micrococcales</taxon>
        <taxon>Intrasporangiaceae</taxon>
        <taxon>Humibacillus</taxon>
    </lineage>
</organism>
<evidence type="ECO:0000256" key="1">
    <source>
        <dbReference type="SAM" id="MobiDB-lite"/>
    </source>
</evidence>